<dbReference type="Proteomes" id="UP000195012">
    <property type="component" value="Unassembled WGS sequence"/>
</dbReference>
<dbReference type="OrthoDB" id="370783at2759"/>
<feature type="compositionally biased region" description="Acidic residues" evidence="1">
    <location>
        <begin position="1"/>
        <end position="18"/>
    </location>
</feature>
<accession>A0A1Y3DS29</accession>
<evidence type="ECO:0000313" key="3">
    <source>
        <dbReference type="Proteomes" id="UP000195012"/>
    </source>
</evidence>
<evidence type="ECO:0000313" key="2">
    <source>
        <dbReference type="EMBL" id="OTN67601.1"/>
    </source>
</evidence>
<protein>
    <submittedName>
        <fullName evidence="2">Uncharacterized protein</fullName>
    </submittedName>
</protein>
<dbReference type="AlphaFoldDB" id="A0A1Y3DS29"/>
<feature type="region of interest" description="Disordered" evidence="1">
    <location>
        <begin position="1"/>
        <end position="111"/>
    </location>
</feature>
<comment type="caution">
    <text evidence="2">The sequence shown here is derived from an EMBL/GenBank/DDBJ whole genome shotgun (WGS) entry which is preliminary data.</text>
</comment>
<feature type="compositionally biased region" description="Basic and acidic residues" evidence="1">
    <location>
        <begin position="19"/>
        <end position="43"/>
    </location>
</feature>
<evidence type="ECO:0000256" key="1">
    <source>
        <dbReference type="SAM" id="MobiDB-lite"/>
    </source>
</evidence>
<feature type="compositionally biased region" description="Basic and acidic residues" evidence="1">
    <location>
        <begin position="60"/>
        <end position="85"/>
    </location>
</feature>
<dbReference type="VEuPathDB" id="PlasmoDB:PKNOH_S05397800"/>
<dbReference type="eggNOG" id="ENOG502QY33">
    <property type="taxonomic scope" value="Eukaryota"/>
</dbReference>
<dbReference type="OMA" id="YYLMKDH"/>
<organism evidence="2 3">
    <name type="scientific">Plasmodium knowlesi</name>
    <dbReference type="NCBI Taxonomy" id="5850"/>
    <lineage>
        <taxon>Eukaryota</taxon>
        <taxon>Sar</taxon>
        <taxon>Alveolata</taxon>
        <taxon>Apicomplexa</taxon>
        <taxon>Aconoidasida</taxon>
        <taxon>Haemosporida</taxon>
        <taxon>Plasmodiidae</taxon>
        <taxon>Plasmodium</taxon>
        <taxon>Plasmodium (Plasmodium)</taxon>
    </lineage>
</organism>
<sequence>MDDSDVENFEGVEELSENDEVKPENENDEIKSENGNDEVKSENENADVNIENESAENNLEDGKDNEGDDKNEAELSDKLNEKNEADPVGENANNTSAEAKNFQDSSTSTFDKSSFSAPKFYPYYLMKDHVVQYLEPIIKKARRRNFMCCC</sequence>
<dbReference type="EMBL" id="NETL01000019">
    <property type="protein sequence ID" value="OTN67601.1"/>
    <property type="molecule type" value="Genomic_DNA"/>
</dbReference>
<dbReference type="VEuPathDB" id="PlasmoDB:PKNH_1353900"/>
<name>A0A1Y3DS29_PLAKN</name>
<dbReference type="VEuPathDB" id="PlasmoDB:PKA1H_130058600"/>
<gene>
    <name evidence="2" type="ORF">PKNOH_S05397800</name>
</gene>
<proteinExistence type="predicted"/>
<reference evidence="2 3" key="1">
    <citation type="submission" date="2017-05" db="EMBL/GenBank/DDBJ databases">
        <title>PacBio assembly of a Plasmodium knowlesi genome sequence with Hi-C correction and manual annotation of the SICAvar gene family.</title>
        <authorList>
            <person name="Lapp S.A."/>
            <person name="Geraldo J.A."/>
            <person name="Chien J.-T."/>
            <person name="Ay F."/>
            <person name="Pakala S.B."/>
            <person name="Batugedara G."/>
            <person name="Humphrey J.C."/>
            <person name="Debarry J.D."/>
            <person name="Le Roch K.G."/>
            <person name="Galinski M.R."/>
            <person name="Kissinger J.C."/>
        </authorList>
    </citation>
    <scope>NUCLEOTIDE SEQUENCE [LARGE SCALE GENOMIC DNA]</scope>
    <source>
        <strain evidence="3">Malayan Strain Pk1 (A+)</strain>
    </source>
</reference>